<dbReference type="AlphaFoldDB" id="A0A5C6C8H8"/>
<evidence type="ECO:0000313" key="3">
    <source>
        <dbReference type="Proteomes" id="UP000316304"/>
    </source>
</evidence>
<evidence type="ECO:0000313" key="2">
    <source>
        <dbReference type="EMBL" id="TWU20395.1"/>
    </source>
</evidence>
<keyword evidence="3" id="KW-1185">Reference proteome</keyword>
<comment type="caution">
    <text evidence="2">The sequence shown here is derived from an EMBL/GenBank/DDBJ whole genome shotgun (WGS) entry which is preliminary data.</text>
</comment>
<sequence>MMRNLAANRAMQKRHRRSRAGDLRRGHWQGVTAVRSRVQSSQFRSEEGGKALSCPLESITNP</sequence>
<organism evidence="2 3">
    <name type="scientific">Novipirellula galeiformis</name>
    <dbReference type="NCBI Taxonomy" id="2528004"/>
    <lineage>
        <taxon>Bacteria</taxon>
        <taxon>Pseudomonadati</taxon>
        <taxon>Planctomycetota</taxon>
        <taxon>Planctomycetia</taxon>
        <taxon>Pirellulales</taxon>
        <taxon>Pirellulaceae</taxon>
        <taxon>Novipirellula</taxon>
    </lineage>
</organism>
<protein>
    <submittedName>
        <fullName evidence="2">Uncharacterized protein</fullName>
    </submittedName>
</protein>
<feature type="compositionally biased region" description="Low complexity" evidence="1">
    <location>
        <begin position="34"/>
        <end position="43"/>
    </location>
</feature>
<gene>
    <name evidence="2" type="ORF">Pla52o_42700</name>
</gene>
<accession>A0A5C6C8H8</accession>
<proteinExistence type="predicted"/>
<reference evidence="2 3" key="1">
    <citation type="submission" date="2019-02" db="EMBL/GenBank/DDBJ databases">
        <title>Deep-cultivation of Planctomycetes and their phenomic and genomic characterization uncovers novel biology.</title>
        <authorList>
            <person name="Wiegand S."/>
            <person name="Jogler M."/>
            <person name="Boedeker C."/>
            <person name="Pinto D."/>
            <person name="Vollmers J."/>
            <person name="Rivas-Marin E."/>
            <person name="Kohn T."/>
            <person name="Peeters S.H."/>
            <person name="Heuer A."/>
            <person name="Rast P."/>
            <person name="Oberbeckmann S."/>
            <person name="Bunk B."/>
            <person name="Jeske O."/>
            <person name="Meyerdierks A."/>
            <person name="Storesund J.E."/>
            <person name="Kallscheuer N."/>
            <person name="Luecker S."/>
            <person name="Lage O.M."/>
            <person name="Pohl T."/>
            <person name="Merkel B.J."/>
            <person name="Hornburger P."/>
            <person name="Mueller R.-W."/>
            <person name="Bruemmer F."/>
            <person name="Labrenz M."/>
            <person name="Spormann A.M."/>
            <person name="Op Den Camp H."/>
            <person name="Overmann J."/>
            <person name="Amann R."/>
            <person name="Jetten M.S.M."/>
            <person name="Mascher T."/>
            <person name="Medema M.H."/>
            <person name="Devos D.P."/>
            <person name="Kaster A.-K."/>
            <person name="Ovreas L."/>
            <person name="Rohde M."/>
            <person name="Galperin M.Y."/>
            <person name="Jogler C."/>
        </authorList>
    </citation>
    <scope>NUCLEOTIDE SEQUENCE [LARGE SCALE GENOMIC DNA]</scope>
    <source>
        <strain evidence="2 3">Pla52o</strain>
    </source>
</reference>
<feature type="region of interest" description="Disordered" evidence="1">
    <location>
        <begin position="1"/>
        <end position="62"/>
    </location>
</feature>
<dbReference type="EMBL" id="SJPT01000008">
    <property type="protein sequence ID" value="TWU20395.1"/>
    <property type="molecule type" value="Genomic_DNA"/>
</dbReference>
<evidence type="ECO:0000256" key="1">
    <source>
        <dbReference type="SAM" id="MobiDB-lite"/>
    </source>
</evidence>
<dbReference type="Proteomes" id="UP000316304">
    <property type="component" value="Unassembled WGS sequence"/>
</dbReference>
<name>A0A5C6C8H8_9BACT</name>